<name>A0ABP1AZL5_9BRYO</name>
<evidence type="ECO:0000313" key="2">
    <source>
        <dbReference type="Proteomes" id="UP001497522"/>
    </source>
</evidence>
<dbReference type="PANTHER" id="PTHR37067:SF3">
    <property type="entry name" value="PX DOMAIN-CONTAINING PROTEIN"/>
    <property type="match status" value="1"/>
</dbReference>
<dbReference type="PANTHER" id="PTHR37067">
    <property type="entry name" value="PX DOMAIN-CONTAINING PROTEIN"/>
    <property type="match status" value="1"/>
</dbReference>
<gene>
    <name evidence="1" type="ORF">CSSPJE1EN2_LOCUS10852</name>
</gene>
<dbReference type="EMBL" id="OZ023718">
    <property type="protein sequence ID" value="CAK9867857.1"/>
    <property type="molecule type" value="Genomic_DNA"/>
</dbReference>
<keyword evidence="2" id="KW-1185">Reference proteome</keyword>
<accession>A0ABP1AZL5</accession>
<organism evidence="1 2">
    <name type="scientific">Sphagnum jensenii</name>
    <dbReference type="NCBI Taxonomy" id="128206"/>
    <lineage>
        <taxon>Eukaryota</taxon>
        <taxon>Viridiplantae</taxon>
        <taxon>Streptophyta</taxon>
        <taxon>Embryophyta</taxon>
        <taxon>Bryophyta</taxon>
        <taxon>Sphagnophytina</taxon>
        <taxon>Sphagnopsida</taxon>
        <taxon>Sphagnales</taxon>
        <taxon>Sphagnaceae</taxon>
        <taxon>Sphagnum</taxon>
    </lineage>
</organism>
<dbReference type="Proteomes" id="UP001497522">
    <property type="component" value="Chromosome 17"/>
</dbReference>
<proteinExistence type="predicted"/>
<sequence>MHAFAAPHTPQVSVLIDKDIVDVIIGEMMFHPEDMDEITRARLLESFVPTLDSSEDAADVGDVSRYAITVTNTKQFQLVVQYLAARLSFRQVTQVIMETKEVLGIKSIGSCSEGIVSRYAHFICAMNL</sequence>
<evidence type="ECO:0000313" key="1">
    <source>
        <dbReference type="EMBL" id="CAK9867857.1"/>
    </source>
</evidence>
<protein>
    <submittedName>
        <fullName evidence="1">Uncharacterized protein</fullName>
    </submittedName>
</protein>
<reference evidence="1" key="1">
    <citation type="submission" date="2024-03" db="EMBL/GenBank/DDBJ databases">
        <authorList>
            <consortium name="ELIXIR-Norway"/>
            <consortium name="Elixir Norway"/>
        </authorList>
    </citation>
    <scope>NUCLEOTIDE SEQUENCE</scope>
</reference>